<dbReference type="Gene3D" id="3.40.50.150">
    <property type="entry name" value="Vaccinia Virus protein VP39"/>
    <property type="match status" value="1"/>
</dbReference>
<gene>
    <name evidence="2" type="ORF">CONCODRAFT_38374</name>
</gene>
<dbReference type="CDD" id="cd02440">
    <property type="entry name" value="AdoMet_MTases"/>
    <property type="match status" value="1"/>
</dbReference>
<dbReference type="PANTHER" id="PTHR43832">
    <property type="match status" value="1"/>
</dbReference>
<dbReference type="STRING" id="796925.A0A137P8Y9"/>
<evidence type="ECO:0000256" key="1">
    <source>
        <dbReference type="ARBA" id="ARBA00010815"/>
    </source>
</evidence>
<dbReference type="InterPro" id="IPR029063">
    <property type="entry name" value="SAM-dependent_MTases_sf"/>
</dbReference>
<name>A0A137P8Y9_CONC2</name>
<dbReference type="GO" id="GO:0008168">
    <property type="term" value="F:methyltransferase activity"/>
    <property type="evidence" value="ECO:0007669"/>
    <property type="project" value="UniProtKB-KW"/>
</dbReference>
<dbReference type="FunFam" id="3.40.50.150:FF:000554">
    <property type="entry name" value="Cation-transporting ATPase"/>
    <property type="match status" value="1"/>
</dbReference>
<keyword evidence="3" id="KW-1185">Reference proteome</keyword>
<organism evidence="2 3">
    <name type="scientific">Conidiobolus coronatus (strain ATCC 28846 / CBS 209.66 / NRRL 28638)</name>
    <name type="common">Delacroixia coronata</name>
    <dbReference type="NCBI Taxonomy" id="796925"/>
    <lineage>
        <taxon>Eukaryota</taxon>
        <taxon>Fungi</taxon>
        <taxon>Fungi incertae sedis</taxon>
        <taxon>Zoopagomycota</taxon>
        <taxon>Entomophthoromycotina</taxon>
        <taxon>Entomophthoromycetes</taxon>
        <taxon>Entomophthorales</taxon>
        <taxon>Ancylistaceae</taxon>
        <taxon>Conidiobolus</taxon>
    </lineage>
</organism>
<proteinExistence type="inferred from homology"/>
<reference evidence="2 3" key="1">
    <citation type="journal article" date="2015" name="Genome Biol. Evol.">
        <title>Phylogenomic analyses indicate that early fungi evolved digesting cell walls of algal ancestors of land plants.</title>
        <authorList>
            <person name="Chang Y."/>
            <person name="Wang S."/>
            <person name="Sekimoto S."/>
            <person name="Aerts A.L."/>
            <person name="Choi C."/>
            <person name="Clum A."/>
            <person name="LaButti K.M."/>
            <person name="Lindquist E.A."/>
            <person name="Yee Ngan C."/>
            <person name="Ohm R.A."/>
            <person name="Salamov A.A."/>
            <person name="Grigoriev I.V."/>
            <person name="Spatafora J.W."/>
            <person name="Berbee M.L."/>
        </authorList>
    </citation>
    <scope>NUCLEOTIDE SEQUENCE [LARGE SCALE GENOMIC DNA]</scope>
    <source>
        <strain evidence="2 3">NRRL 28638</strain>
    </source>
</reference>
<dbReference type="OrthoDB" id="506498at2759"/>
<evidence type="ECO:0000313" key="3">
    <source>
        <dbReference type="Proteomes" id="UP000070444"/>
    </source>
</evidence>
<dbReference type="GO" id="GO:0032259">
    <property type="term" value="P:methylation"/>
    <property type="evidence" value="ECO:0007669"/>
    <property type="project" value="UniProtKB-KW"/>
</dbReference>
<protein>
    <submittedName>
        <fullName evidence="2">SAM-dependent methyltransferase</fullName>
    </submittedName>
</protein>
<dbReference type="SUPFAM" id="SSF53335">
    <property type="entry name" value="S-adenosyl-L-methionine-dependent methyltransferases"/>
    <property type="match status" value="1"/>
</dbReference>
<keyword evidence="2" id="KW-0489">Methyltransferase</keyword>
<dbReference type="OMA" id="IAQHFFT"/>
<dbReference type="Pfam" id="PF02353">
    <property type="entry name" value="CMAS"/>
    <property type="match status" value="1"/>
</dbReference>
<sequence>MSDIKSEARTEWYETFIDGGYVPDSVLRYGIKTLLNKRLNNVNKGSLEENQRQKMQFVRTLQERPVAIHTDKANEQHYEVPTEFMRLSLGERMKYSGCLFDEPNTTLDEAEEKMMELYCIRAELEDGMKLLDLGCGWGSLGLFLAEKYPNSQVTCLSNSSTQKIHIMEVANQKGLSNINVITGNVLDFEFEKKPEFDRILTIEMLEHMKNYMELFQKLSNWLKAGGKLFVHIFCHKSIPYDFDENENNSWMARYFFTGGTMPSLDLFLYFQHHFNLKSLWYVNGTHYGKTCNAWLKKLDKNYAKCIEHLAKGYGNKEEAIKWFYRWRVFYIACEETFNFGDGNEWGIGHYLFTKKNY</sequence>
<dbReference type="EMBL" id="KQ964475">
    <property type="protein sequence ID" value="KXN71442.1"/>
    <property type="molecule type" value="Genomic_DNA"/>
</dbReference>
<evidence type="ECO:0000313" key="2">
    <source>
        <dbReference type="EMBL" id="KXN71442.1"/>
    </source>
</evidence>
<comment type="similarity">
    <text evidence="1">Belongs to the CFA/CMAS family.</text>
</comment>
<dbReference type="Proteomes" id="UP000070444">
    <property type="component" value="Unassembled WGS sequence"/>
</dbReference>
<dbReference type="AlphaFoldDB" id="A0A137P8Y9"/>
<keyword evidence="2" id="KW-0808">Transferase</keyword>
<dbReference type="PANTHER" id="PTHR43832:SF1">
    <property type="entry name" value="S-ADENOSYL-L-METHIONINE-DEPENDENT METHYLTRANSFERASES SUPERFAMILY PROTEIN"/>
    <property type="match status" value="1"/>
</dbReference>
<accession>A0A137P8Y9</accession>